<keyword evidence="4" id="KW-1185">Reference proteome</keyword>
<dbReference type="Gene3D" id="2.60.40.10">
    <property type="entry name" value="Immunoglobulins"/>
    <property type="match status" value="1"/>
</dbReference>
<organism evidence="3 4">
    <name type="scientific">Allomyces macrogynus (strain ATCC 38327)</name>
    <name type="common">Allomyces javanicus var. macrogynus</name>
    <dbReference type="NCBI Taxonomy" id="578462"/>
    <lineage>
        <taxon>Eukaryota</taxon>
        <taxon>Fungi</taxon>
        <taxon>Fungi incertae sedis</taxon>
        <taxon>Blastocladiomycota</taxon>
        <taxon>Blastocladiomycetes</taxon>
        <taxon>Blastocladiales</taxon>
        <taxon>Blastocladiaceae</taxon>
        <taxon>Allomyces</taxon>
    </lineage>
</organism>
<dbReference type="EMBL" id="GG745329">
    <property type="protein sequence ID" value="KNE55216.1"/>
    <property type="molecule type" value="Genomic_DNA"/>
</dbReference>
<dbReference type="PANTHER" id="PTHR47351">
    <property type="entry name" value="CHITIN BIOSYNTHESIS PROTEIN CHS5"/>
    <property type="match status" value="1"/>
</dbReference>
<dbReference type="GO" id="GO:0046983">
    <property type="term" value="F:protein dimerization activity"/>
    <property type="evidence" value="ECO:0007669"/>
    <property type="project" value="InterPro"/>
</dbReference>
<feature type="compositionally biased region" description="Pro residues" evidence="1">
    <location>
        <begin position="392"/>
        <end position="403"/>
    </location>
</feature>
<dbReference type="InterPro" id="IPR013783">
    <property type="entry name" value="Ig-like_fold"/>
</dbReference>
<dbReference type="Pfam" id="PF16892">
    <property type="entry name" value="CHS5_N"/>
    <property type="match status" value="1"/>
</dbReference>
<protein>
    <recommendedName>
        <fullName evidence="2">Chitin biosynthesis protein Chs5 N-terminal domain-containing protein</fullName>
    </recommendedName>
</protein>
<dbReference type="Gene3D" id="6.20.120.50">
    <property type="match status" value="1"/>
</dbReference>
<name>A0A0L0RYS6_ALLM3</name>
<evidence type="ECO:0000313" key="3">
    <source>
        <dbReference type="EMBL" id="KNE55216.1"/>
    </source>
</evidence>
<evidence type="ECO:0000259" key="2">
    <source>
        <dbReference type="Pfam" id="PF16892"/>
    </source>
</evidence>
<reference evidence="4" key="2">
    <citation type="submission" date="2009-11" db="EMBL/GenBank/DDBJ databases">
        <title>The Genome Sequence of Allomyces macrogynus strain ATCC 38327.</title>
        <authorList>
            <consortium name="The Broad Institute Genome Sequencing Platform"/>
            <person name="Russ C."/>
            <person name="Cuomo C."/>
            <person name="Shea T."/>
            <person name="Young S.K."/>
            <person name="Zeng Q."/>
            <person name="Koehrsen M."/>
            <person name="Haas B."/>
            <person name="Borodovsky M."/>
            <person name="Guigo R."/>
            <person name="Alvarado L."/>
            <person name="Berlin A."/>
            <person name="Borenstein D."/>
            <person name="Chen Z."/>
            <person name="Engels R."/>
            <person name="Freedman E."/>
            <person name="Gellesch M."/>
            <person name="Goldberg J."/>
            <person name="Griggs A."/>
            <person name="Gujja S."/>
            <person name="Heiman D."/>
            <person name="Hepburn T."/>
            <person name="Howarth C."/>
            <person name="Jen D."/>
            <person name="Larson L."/>
            <person name="Lewis B."/>
            <person name="Mehta T."/>
            <person name="Park D."/>
            <person name="Pearson M."/>
            <person name="Roberts A."/>
            <person name="Saif S."/>
            <person name="Shenoy N."/>
            <person name="Sisk P."/>
            <person name="Stolte C."/>
            <person name="Sykes S."/>
            <person name="Walk T."/>
            <person name="White J."/>
            <person name="Yandava C."/>
            <person name="Burger G."/>
            <person name="Gray M.W."/>
            <person name="Holland P.W.H."/>
            <person name="King N."/>
            <person name="Lang F.B.F."/>
            <person name="Roger A.J."/>
            <person name="Ruiz-Trillo I."/>
            <person name="Lander E."/>
            <person name="Nusbaum C."/>
        </authorList>
    </citation>
    <scope>NUCLEOTIDE SEQUENCE [LARGE SCALE GENOMIC DNA]</scope>
    <source>
        <strain evidence="4">ATCC 38327</strain>
    </source>
</reference>
<dbReference type="CDD" id="cd13945">
    <property type="entry name" value="Chs5_N"/>
    <property type="match status" value="1"/>
</dbReference>
<feature type="region of interest" description="Disordered" evidence="1">
    <location>
        <begin position="196"/>
        <end position="232"/>
    </location>
</feature>
<proteinExistence type="predicted"/>
<feature type="domain" description="Chitin biosynthesis protein Chs5 N-terminal" evidence="2">
    <location>
        <begin position="13"/>
        <end position="59"/>
    </location>
</feature>
<evidence type="ECO:0000313" key="4">
    <source>
        <dbReference type="Proteomes" id="UP000054350"/>
    </source>
</evidence>
<dbReference type="InterPro" id="IPR031673">
    <property type="entry name" value="Chs5_N"/>
</dbReference>
<feature type="region of interest" description="Disordered" evidence="1">
    <location>
        <begin position="267"/>
        <end position="403"/>
    </location>
</feature>
<dbReference type="AlphaFoldDB" id="A0A0L0RYS6"/>
<dbReference type="eggNOG" id="KOG1181">
    <property type="taxonomic scope" value="Eukaryota"/>
</dbReference>
<gene>
    <name evidence="3" type="ORF">AMAG_01130</name>
</gene>
<dbReference type="VEuPathDB" id="FungiDB:AMAG_01130"/>
<sequence>MTSLVAHHHPQAVQLVVGKIDAGVAILLTGDHHILEFPTLLLPPDIATGSIIDVAVSRNIAAEQATLREFSHLQHAILAEFGDADPAAPVVHVAHAAHDSVLLKWDHGSVPTDADAAVLGLDVVINNHVVHTVAASAVVAAPSAGDSNATLRIAGEYRVRGLQPGYEYSCWLVLRTASGTVQSDAVVARTKALGEPVSAPASPSPAPAAILSKPASAPHHAAAPVTNVGPAPARRKRLWRQFRPKVPAAAASEPQSRAVHAVEAAAPVPAPTTTATTATTATSPKQVAAPTDPEDEPMSLTARDSVAQHQATHLGGTAATTLTPTLPTPTPLPKRTVSQKKGKGKKNKSEAGGGDSTAGTGDAEASVSVTVPGDGGAEADQEAVMAGHPLPESVPPSPSRAEH</sequence>
<dbReference type="GO" id="GO:0000747">
    <property type="term" value="P:conjugation with cellular fusion"/>
    <property type="evidence" value="ECO:0007669"/>
    <property type="project" value="TreeGrafter"/>
</dbReference>
<dbReference type="PANTHER" id="PTHR47351:SF1">
    <property type="entry name" value="CHITIN BIOSYNTHESIS PROTEIN CHS5"/>
    <property type="match status" value="1"/>
</dbReference>
<feature type="compositionally biased region" description="Low complexity" evidence="1">
    <location>
        <begin position="196"/>
        <end position="224"/>
    </location>
</feature>
<dbReference type="STRING" id="578462.A0A0L0RYS6"/>
<evidence type="ECO:0000256" key="1">
    <source>
        <dbReference type="SAM" id="MobiDB-lite"/>
    </source>
</evidence>
<reference evidence="3 4" key="1">
    <citation type="submission" date="2009-11" db="EMBL/GenBank/DDBJ databases">
        <title>Annotation of Allomyces macrogynus ATCC 38327.</title>
        <authorList>
            <consortium name="The Broad Institute Genome Sequencing Platform"/>
            <person name="Russ C."/>
            <person name="Cuomo C."/>
            <person name="Burger G."/>
            <person name="Gray M.W."/>
            <person name="Holland P.W.H."/>
            <person name="King N."/>
            <person name="Lang F.B.F."/>
            <person name="Roger A.J."/>
            <person name="Ruiz-Trillo I."/>
            <person name="Young S.K."/>
            <person name="Zeng Q."/>
            <person name="Gargeya S."/>
            <person name="Fitzgerald M."/>
            <person name="Haas B."/>
            <person name="Abouelleil A."/>
            <person name="Alvarado L."/>
            <person name="Arachchi H.M."/>
            <person name="Berlin A."/>
            <person name="Chapman S.B."/>
            <person name="Gearin G."/>
            <person name="Goldberg J."/>
            <person name="Griggs A."/>
            <person name="Gujja S."/>
            <person name="Hansen M."/>
            <person name="Heiman D."/>
            <person name="Howarth C."/>
            <person name="Larimer J."/>
            <person name="Lui A."/>
            <person name="MacDonald P.J.P."/>
            <person name="McCowen C."/>
            <person name="Montmayeur A."/>
            <person name="Murphy C."/>
            <person name="Neiman D."/>
            <person name="Pearson M."/>
            <person name="Priest M."/>
            <person name="Roberts A."/>
            <person name="Saif S."/>
            <person name="Shea T."/>
            <person name="Sisk P."/>
            <person name="Stolte C."/>
            <person name="Sykes S."/>
            <person name="Wortman J."/>
            <person name="Nusbaum C."/>
            <person name="Birren B."/>
        </authorList>
    </citation>
    <scope>NUCLEOTIDE SEQUENCE [LARGE SCALE GENOMIC DNA]</scope>
    <source>
        <strain evidence="3 4">ATCC 38327</strain>
    </source>
</reference>
<dbReference type="InterPro" id="IPR052827">
    <property type="entry name" value="CHS_Export/Cell_Fusion_Reg"/>
</dbReference>
<dbReference type="GO" id="GO:0006893">
    <property type="term" value="P:Golgi to plasma membrane transport"/>
    <property type="evidence" value="ECO:0007669"/>
    <property type="project" value="TreeGrafter"/>
</dbReference>
<feature type="compositionally biased region" description="Low complexity" evidence="1">
    <location>
        <begin position="267"/>
        <end position="282"/>
    </location>
</feature>
<feature type="compositionally biased region" description="Basic residues" evidence="1">
    <location>
        <begin position="337"/>
        <end position="346"/>
    </location>
</feature>
<dbReference type="OrthoDB" id="245697at2759"/>
<accession>A0A0L0RYS6</accession>
<dbReference type="Proteomes" id="UP000054350">
    <property type="component" value="Unassembled WGS sequence"/>
</dbReference>
<feature type="compositionally biased region" description="Low complexity" evidence="1">
    <location>
        <begin position="314"/>
        <end position="325"/>
    </location>
</feature>
<dbReference type="GO" id="GO:0005802">
    <property type="term" value="C:trans-Golgi network"/>
    <property type="evidence" value="ECO:0007669"/>
    <property type="project" value="TreeGrafter"/>
</dbReference>
<dbReference type="GO" id="GO:0034044">
    <property type="term" value="C:exomer complex"/>
    <property type="evidence" value="ECO:0007669"/>
    <property type="project" value="TreeGrafter"/>
</dbReference>